<comment type="caution">
    <text evidence="4">The sequence shown here is derived from an EMBL/GenBank/DDBJ whole genome shotgun (WGS) entry which is preliminary data.</text>
</comment>
<dbReference type="RefSeq" id="WP_264142722.1">
    <property type="nucleotide sequence ID" value="NZ_JAOYEY010000036.1"/>
</dbReference>
<evidence type="ECO:0000313" key="5">
    <source>
        <dbReference type="Proteomes" id="UP001526147"/>
    </source>
</evidence>
<protein>
    <submittedName>
        <fullName evidence="4">TIGR01777 family oxidoreductase</fullName>
    </submittedName>
</protein>
<dbReference type="EMBL" id="JAOYEY010000036">
    <property type="protein sequence ID" value="MCV9886054.1"/>
    <property type="molecule type" value="Genomic_DNA"/>
</dbReference>
<feature type="domain" description="NAD-dependent epimerase/dehydratase" evidence="2">
    <location>
        <begin position="3"/>
        <end position="213"/>
    </location>
</feature>
<feature type="domain" description="DUF1731" evidence="3">
    <location>
        <begin position="249"/>
        <end position="295"/>
    </location>
</feature>
<evidence type="ECO:0000259" key="2">
    <source>
        <dbReference type="Pfam" id="PF01370"/>
    </source>
</evidence>
<dbReference type="NCBIfam" id="TIGR01777">
    <property type="entry name" value="yfcH"/>
    <property type="match status" value="1"/>
</dbReference>
<dbReference type="CDD" id="cd05242">
    <property type="entry name" value="SDR_a8"/>
    <property type="match status" value="1"/>
</dbReference>
<dbReference type="Proteomes" id="UP001526147">
    <property type="component" value="Unassembled WGS sequence"/>
</dbReference>
<dbReference type="InterPro" id="IPR036291">
    <property type="entry name" value="NAD(P)-bd_dom_sf"/>
</dbReference>
<gene>
    <name evidence="4" type="ORF">OIH86_10325</name>
</gene>
<accession>A0ABT3DG73</accession>
<dbReference type="InterPro" id="IPR001509">
    <property type="entry name" value="Epimerase_deHydtase"/>
</dbReference>
<organism evidence="4 5">
    <name type="scientific">Metabacillus halosaccharovorans</name>
    <dbReference type="NCBI Taxonomy" id="930124"/>
    <lineage>
        <taxon>Bacteria</taxon>
        <taxon>Bacillati</taxon>
        <taxon>Bacillota</taxon>
        <taxon>Bacilli</taxon>
        <taxon>Bacillales</taxon>
        <taxon>Bacillaceae</taxon>
        <taxon>Metabacillus</taxon>
    </lineage>
</organism>
<proteinExistence type="inferred from homology"/>
<dbReference type="SUPFAM" id="SSF51735">
    <property type="entry name" value="NAD(P)-binding Rossmann-fold domains"/>
    <property type="match status" value="1"/>
</dbReference>
<dbReference type="PANTHER" id="PTHR11092">
    <property type="entry name" value="SUGAR NUCLEOTIDE EPIMERASE RELATED"/>
    <property type="match status" value="1"/>
</dbReference>
<evidence type="ECO:0000256" key="1">
    <source>
        <dbReference type="ARBA" id="ARBA00009353"/>
    </source>
</evidence>
<dbReference type="Pfam" id="PF08338">
    <property type="entry name" value="DUF1731"/>
    <property type="match status" value="1"/>
</dbReference>
<reference evidence="4 5" key="1">
    <citation type="submission" date="2022-10" db="EMBL/GenBank/DDBJ databases">
        <title>Draft genome assembly of moderately radiation resistant bacterium Metabacillus halosaccharovorans.</title>
        <authorList>
            <person name="Pal S."/>
            <person name="Gopinathan A."/>
        </authorList>
    </citation>
    <scope>NUCLEOTIDE SEQUENCE [LARGE SCALE GENOMIC DNA]</scope>
    <source>
        <strain evidence="4 5">VITHBRA001</strain>
    </source>
</reference>
<comment type="similarity">
    <text evidence="1">Belongs to the NAD(P)-dependent epimerase/dehydratase family. SDR39U1 subfamily.</text>
</comment>
<name>A0ABT3DG73_9BACI</name>
<dbReference type="InterPro" id="IPR013549">
    <property type="entry name" value="DUF1731"/>
</dbReference>
<evidence type="ECO:0000259" key="3">
    <source>
        <dbReference type="Pfam" id="PF08338"/>
    </source>
</evidence>
<dbReference type="Pfam" id="PF01370">
    <property type="entry name" value="Epimerase"/>
    <property type="match status" value="1"/>
</dbReference>
<sequence>MKIAISGGTGFIGKHLTQYFLNKGHDIYILTRSKKTSAEKNLHFVQWMTETINPALSLEGVDVIINLAGKSINDRWTEEAKKQIIDSRVQSTRAIYSIISSLRQKPKVFINASAIGLYGTSLTKTFTEQSNETGSDFLAETVETWEKEASKIQELNVRTVFTRFGIVLGDEGALSKMVLPYKLFAGGNLGSGQQWVSWIHVMDLVRLIEHIIFSTVSGPVNAVSPNPVTMNEFGKTIGNILNRPHWLPAPAFALKMVLGEMSLLILEGQKVLPEKALEDGFTFTYPHVDKALQDILASS</sequence>
<keyword evidence="5" id="KW-1185">Reference proteome</keyword>
<dbReference type="PANTHER" id="PTHR11092:SF0">
    <property type="entry name" value="EPIMERASE FAMILY PROTEIN SDR39U1"/>
    <property type="match status" value="1"/>
</dbReference>
<dbReference type="Gene3D" id="3.40.50.720">
    <property type="entry name" value="NAD(P)-binding Rossmann-like Domain"/>
    <property type="match status" value="1"/>
</dbReference>
<dbReference type="InterPro" id="IPR010099">
    <property type="entry name" value="SDR39U1"/>
</dbReference>
<evidence type="ECO:0000313" key="4">
    <source>
        <dbReference type="EMBL" id="MCV9886054.1"/>
    </source>
</evidence>